<dbReference type="SMART" id="SM00855">
    <property type="entry name" value="PGAM"/>
    <property type="match status" value="1"/>
</dbReference>
<dbReference type="SUPFAM" id="SSF53254">
    <property type="entry name" value="Phosphoglycerate mutase-like"/>
    <property type="match status" value="1"/>
</dbReference>
<dbReference type="InterPro" id="IPR050275">
    <property type="entry name" value="PGM_Phosphatase"/>
</dbReference>
<proteinExistence type="predicted"/>
<dbReference type="PANTHER" id="PTHR48100:SF1">
    <property type="entry name" value="HISTIDINE PHOSPHATASE FAMILY PROTEIN-RELATED"/>
    <property type="match status" value="1"/>
</dbReference>
<dbReference type="RefSeq" id="WP_345442243.1">
    <property type="nucleotide sequence ID" value="NZ_BAABKO010000008.1"/>
</dbReference>
<dbReference type="PROSITE" id="PS00175">
    <property type="entry name" value="PG_MUTASE"/>
    <property type="match status" value="1"/>
</dbReference>
<comment type="caution">
    <text evidence="4">The sequence shown here is derived from an EMBL/GenBank/DDBJ whole genome shotgun (WGS) entry which is preliminary data.</text>
</comment>
<evidence type="ECO:0000313" key="5">
    <source>
        <dbReference type="Proteomes" id="UP001501645"/>
    </source>
</evidence>
<organism evidence="4 5">
    <name type="scientific">Microbacterium gilvum</name>
    <dbReference type="NCBI Taxonomy" id="1336204"/>
    <lineage>
        <taxon>Bacteria</taxon>
        <taxon>Bacillati</taxon>
        <taxon>Actinomycetota</taxon>
        <taxon>Actinomycetes</taxon>
        <taxon>Micrococcales</taxon>
        <taxon>Microbacteriaceae</taxon>
        <taxon>Microbacterium</taxon>
    </lineage>
</organism>
<reference evidence="5" key="1">
    <citation type="journal article" date="2019" name="Int. J. Syst. Evol. Microbiol.">
        <title>The Global Catalogue of Microorganisms (GCM) 10K type strain sequencing project: providing services to taxonomists for standard genome sequencing and annotation.</title>
        <authorList>
            <consortium name="The Broad Institute Genomics Platform"/>
            <consortium name="The Broad Institute Genome Sequencing Center for Infectious Disease"/>
            <person name="Wu L."/>
            <person name="Ma J."/>
        </authorList>
    </citation>
    <scope>NUCLEOTIDE SEQUENCE [LARGE SCALE GENOMIC DNA]</scope>
    <source>
        <strain evidence="5">JCM 18537</strain>
    </source>
</reference>
<name>A0ABP9AU22_9MICO</name>
<dbReference type="InterPro" id="IPR001345">
    <property type="entry name" value="PG/BPGM_mutase_AS"/>
</dbReference>
<gene>
    <name evidence="4" type="ORF">GCM10023351_34660</name>
</gene>
<protein>
    <submittedName>
        <fullName evidence="4">Histidine phosphatase family protein</fullName>
    </submittedName>
</protein>
<sequence length="254" mass="27650">MRVQRLILIRHGESVGNEAASAAEAAGDEVIDLPFRDVDTPLSPLGERQAEAVAAVLREVGDAEVWSSPYVRAHRTGLLAGARPSVDERLRDRELGVLDHLTSHGVRERFPSEDERRAHLGKFYYRPPGGESWADVALRLRSFLRDALDAPRETVVVFAHEALVHLTRYVVEGWDERRALAAAIAEPVANASVTVLERSDGAWRAERVGDVAHLVAAGIAPTLHAGRRDAAAEGGDIDPGEPDDAEEESRVTAE</sequence>
<evidence type="ECO:0000313" key="4">
    <source>
        <dbReference type="EMBL" id="GAA4785922.1"/>
    </source>
</evidence>
<evidence type="ECO:0000256" key="2">
    <source>
        <dbReference type="ARBA" id="ARBA00023235"/>
    </source>
</evidence>
<dbReference type="PANTHER" id="PTHR48100">
    <property type="entry name" value="BROAD-SPECIFICITY PHOSPHATASE YOR283W-RELATED"/>
    <property type="match status" value="1"/>
</dbReference>
<keyword evidence="1" id="KW-0324">Glycolysis</keyword>
<keyword evidence="5" id="KW-1185">Reference proteome</keyword>
<feature type="compositionally biased region" description="Acidic residues" evidence="3">
    <location>
        <begin position="235"/>
        <end position="247"/>
    </location>
</feature>
<evidence type="ECO:0000256" key="3">
    <source>
        <dbReference type="SAM" id="MobiDB-lite"/>
    </source>
</evidence>
<dbReference type="Pfam" id="PF00300">
    <property type="entry name" value="His_Phos_1"/>
    <property type="match status" value="1"/>
</dbReference>
<dbReference type="InterPro" id="IPR029033">
    <property type="entry name" value="His_PPase_superfam"/>
</dbReference>
<dbReference type="EMBL" id="BAABKO010000008">
    <property type="protein sequence ID" value="GAA4785922.1"/>
    <property type="molecule type" value="Genomic_DNA"/>
</dbReference>
<dbReference type="Proteomes" id="UP001501645">
    <property type="component" value="Unassembled WGS sequence"/>
</dbReference>
<dbReference type="CDD" id="cd07067">
    <property type="entry name" value="HP_PGM_like"/>
    <property type="match status" value="1"/>
</dbReference>
<dbReference type="Gene3D" id="3.40.50.1240">
    <property type="entry name" value="Phosphoglycerate mutase-like"/>
    <property type="match status" value="1"/>
</dbReference>
<evidence type="ECO:0000256" key="1">
    <source>
        <dbReference type="ARBA" id="ARBA00023152"/>
    </source>
</evidence>
<keyword evidence="2" id="KW-0413">Isomerase</keyword>
<accession>A0ABP9AU22</accession>
<feature type="region of interest" description="Disordered" evidence="3">
    <location>
        <begin position="226"/>
        <end position="254"/>
    </location>
</feature>
<dbReference type="InterPro" id="IPR013078">
    <property type="entry name" value="His_Pase_superF_clade-1"/>
</dbReference>